<dbReference type="InterPro" id="IPR052863">
    <property type="entry name" value="RNase_H2_subunit_C"/>
</dbReference>
<accession>A0A7D9J591</accession>
<proteinExistence type="predicted"/>
<dbReference type="InterPro" id="IPR013924">
    <property type="entry name" value="RNase_H2_suC"/>
</dbReference>
<sequence length="151" mass="17191">MRSNNSTIKLSSSSMKSASEVSNVHFLPCKIQHNGEAKVDEYFQCSIKGEPDGKQQVSFRGRILQGETMNVPEGYYGYVLTEDRKPVTDEEDRSFKVSNKFSKFTYWNLEDTPSLNDKIKKAMQWVNISSAIHGRVEVDTDSENNTPDTIR</sequence>
<dbReference type="Gene3D" id="2.40.128.680">
    <property type="match status" value="1"/>
</dbReference>
<evidence type="ECO:0000313" key="1">
    <source>
        <dbReference type="EMBL" id="CAB4022296.1"/>
    </source>
</evidence>
<dbReference type="AlphaFoldDB" id="A0A7D9J591"/>
<name>A0A7D9J591_PARCT</name>
<dbReference type="GO" id="GO:0006401">
    <property type="term" value="P:RNA catabolic process"/>
    <property type="evidence" value="ECO:0007669"/>
    <property type="project" value="InterPro"/>
</dbReference>
<dbReference type="Proteomes" id="UP001152795">
    <property type="component" value="Unassembled WGS sequence"/>
</dbReference>
<dbReference type="PANTHER" id="PTHR47063">
    <property type="entry name" value="RIBONUCLEASE H2 SUBUNIT C"/>
    <property type="match status" value="1"/>
</dbReference>
<dbReference type="Pfam" id="PF08615">
    <property type="entry name" value="RNase_H2_suC"/>
    <property type="match status" value="1"/>
</dbReference>
<dbReference type="GO" id="GO:0032299">
    <property type="term" value="C:ribonuclease H2 complex"/>
    <property type="evidence" value="ECO:0007669"/>
    <property type="project" value="InterPro"/>
</dbReference>
<dbReference type="CDD" id="cd09271">
    <property type="entry name" value="RNase_H2-C"/>
    <property type="match status" value="1"/>
</dbReference>
<comment type="caution">
    <text evidence="1">The sequence shown here is derived from an EMBL/GenBank/DDBJ whole genome shotgun (WGS) entry which is preliminary data.</text>
</comment>
<dbReference type="PANTHER" id="PTHR47063:SF1">
    <property type="entry name" value="RIBONUCLEASE H2 SUBUNIT C"/>
    <property type="match status" value="1"/>
</dbReference>
<gene>
    <name evidence="1" type="ORF">PACLA_8A036532</name>
</gene>
<organism evidence="1 2">
    <name type="scientific">Paramuricea clavata</name>
    <name type="common">Red gorgonian</name>
    <name type="synonym">Violescent sea-whip</name>
    <dbReference type="NCBI Taxonomy" id="317549"/>
    <lineage>
        <taxon>Eukaryota</taxon>
        <taxon>Metazoa</taxon>
        <taxon>Cnidaria</taxon>
        <taxon>Anthozoa</taxon>
        <taxon>Octocorallia</taxon>
        <taxon>Malacalcyonacea</taxon>
        <taxon>Plexauridae</taxon>
        <taxon>Paramuricea</taxon>
    </lineage>
</organism>
<keyword evidence="2" id="KW-1185">Reference proteome</keyword>
<evidence type="ECO:0000313" key="2">
    <source>
        <dbReference type="Proteomes" id="UP001152795"/>
    </source>
</evidence>
<protein>
    <submittedName>
        <fullName evidence="1">Ribonuclease H2 subunit C</fullName>
    </submittedName>
</protein>
<reference evidence="1" key="1">
    <citation type="submission" date="2020-04" db="EMBL/GenBank/DDBJ databases">
        <authorList>
            <person name="Alioto T."/>
            <person name="Alioto T."/>
            <person name="Gomez Garrido J."/>
        </authorList>
    </citation>
    <scope>NUCLEOTIDE SEQUENCE</scope>
    <source>
        <strain evidence="1">A484AB</strain>
    </source>
</reference>
<dbReference type="OrthoDB" id="6222486at2759"/>
<dbReference type="EMBL" id="CACRXK020011908">
    <property type="protein sequence ID" value="CAB4022296.1"/>
    <property type="molecule type" value="Genomic_DNA"/>
</dbReference>